<gene>
    <name evidence="1" type="ORF">FGL98_11680</name>
</gene>
<reference evidence="1 2" key="1">
    <citation type="submission" date="2019-05" db="EMBL/GenBank/DDBJ databases">
        <authorList>
            <person name="Lee S.D."/>
        </authorList>
    </citation>
    <scope>NUCLEOTIDE SEQUENCE [LARGE SCALE GENOMIC DNA]</scope>
    <source>
        <strain evidence="1 2">C5-26</strain>
    </source>
</reference>
<dbReference type="AlphaFoldDB" id="A0A563E1L9"/>
<dbReference type="RefSeq" id="WP_146316943.1">
    <property type="nucleotide sequence ID" value="NZ_VCQV01000014.1"/>
</dbReference>
<dbReference type="Proteomes" id="UP000320244">
    <property type="component" value="Unassembled WGS sequence"/>
</dbReference>
<sequence length="71" mass="7821">MLIGVAWNSEVVVREDRADSHTEICLLEYLSDDGIRDGLVEHPWHAPTRLGMAATVEPGQQDLVFCIVSSA</sequence>
<keyword evidence="2" id="KW-1185">Reference proteome</keyword>
<comment type="caution">
    <text evidence="1">The sequence shown here is derived from an EMBL/GenBank/DDBJ whole genome shotgun (WGS) entry which is preliminary data.</text>
</comment>
<protein>
    <submittedName>
        <fullName evidence="1">Uncharacterized protein</fullName>
    </submittedName>
</protein>
<evidence type="ECO:0000313" key="2">
    <source>
        <dbReference type="Proteomes" id="UP000320244"/>
    </source>
</evidence>
<organism evidence="1 2">
    <name type="scientific">Leekyejoonella antrihumi</name>
    <dbReference type="NCBI Taxonomy" id="1660198"/>
    <lineage>
        <taxon>Bacteria</taxon>
        <taxon>Bacillati</taxon>
        <taxon>Actinomycetota</taxon>
        <taxon>Actinomycetes</taxon>
        <taxon>Micrococcales</taxon>
        <taxon>Dermacoccaceae</taxon>
        <taxon>Leekyejoonella</taxon>
    </lineage>
</organism>
<name>A0A563E1L9_9MICO</name>
<evidence type="ECO:0000313" key="1">
    <source>
        <dbReference type="EMBL" id="TWP36101.1"/>
    </source>
</evidence>
<proteinExistence type="predicted"/>
<reference evidence="1 2" key="2">
    <citation type="submission" date="2019-08" db="EMBL/GenBank/DDBJ databases">
        <title>Jejuicoccus antrihumi gen. nov., sp. nov., a new member of the family Dermacoccaceae isolated from a cave.</title>
        <authorList>
            <person name="Schumann P."/>
            <person name="Kim I.S."/>
        </authorList>
    </citation>
    <scope>NUCLEOTIDE SEQUENCE [LARGE SCALE GENOMIC DNA]</scope>
    <source>
        <strain evidence="1 2">C5-26</strain>
    </source>
</reference>
<accession>A0A563E1L9</accession>
<dbReference type="EMBL" id="VCQV01000014">
    <property type="protein sequence ID" value="TWP36101.1"/>
    <property type="molecule type" value="Genomic_DNA"/>
</dbReference>